<evidence type="ECO:0000313" key="12">
    <source>
        <dbReference type="EMBL" id="SUI75871.1"/>
    </source>
</evidence>
<organism evidence="12 13">
    <name type="scientific">Serratia quinivorans</name>
    <dbReference type="NCBI Taxonomy" id="137545"/>
    <lineage>
        <taxon>Bacteria</taxon>
        <taxon>Pseudomonadati</taxon>
        <taxon>Pseudomonadota</taxon>
        <taxon>Gammaproteobacteria</taxon>
        <taxon>Enterobacterales</taxon>
        <taxon>Yersiniaceae</taxon>
        <taxon>Serratia</taxon>
    </lineage>
</organism>
<feature type="binding site" evidence="7">
    <location>
        <position position="180"/>
    </location>
    <ligand>
        <name>L-glutamine</name>
        <dbReference type="ChEBI" id="CHEBI:58359"/>
    </ligand>
</feature>
<feature type="binding site" evidence="7">
    <location>
        <position position="508"/>
    </location>
    <ligand>
        <name>deamido-NAD(+)</name>
        <dbReference type="ChEBI" id="CHEBI:58437"/>
        <note>ligand shared between two neighboring subunits</note>
    </ligand>
</feature>
<dbReference type="GO" id="GO:0003952">
    <property type="term" value="F:NAD+ synthase (glutamine-hydrolyzing) activity"/>
    <property type="evidence" value="ECO:0007669"/>
    <property type="project" value="UniProtKB-UniRule"/>
</dbReference>
<dbReference type="InterPro" id="IPR014729">
    <property type="entry name" value="Rossmann-like_a/b/a_fold"/>
</dbReference>
<comment type="catalytic activity">
    <reaction evidence="7 8">
        <text>deamido-NAD(+) + L-glutamine + ATP + H2O = L-glutamate + AMP + diphosphate + NAD(+) + H(+)</text>
        <dbReference type="Rhea" id="RHEA:24384"/>
        <dbReference type="ChEBI" id="CHEBI:15377"/>
        <dbReference type="ChEBI" id="CHEBI:15378"/>
        <dbReference type="ChEBI" id="CHEBI:29985"/>
        <dbReference type="ChEBI" id="CHEBI:30616"/>
        <dbReference type="ChEBI" id="CHEBI:33019"/>
        <dbReference type="ChEBI" id="CHEBI:57540"/>
        <dbReference type="ChEBI" id="CHEBI:58359"/>
        <dbReference type="ChEBI" id="CHEBI:58437"/>
        <dbReference type="ChEBI" id="CHEBI:456215"/>
        <dbReference type="EC" id="6.3.5.1"/>
    </reaction>
</comment>
<comment type="caution">
    <text evidence="7">Lacks conserved residue(s) required for the propagation of feature annotation.</text>
</comment>
<dbReference type="CDD" id="cd07570">
    <property type="entry name" value="GAT_Gln-NAD-synth"/>
    <property type="match status" value="1"/>
</dbReference>
<feature type="active site" description="Proton acceptor" evidence="9">
    <location>
        <position position="45"/>
    </location>
</feature>
<reference evidence="12 13" key="1">
    <citation type="submission" date="2018-06" db="EMBL/GenBank/DDBJ databases">
        <authorList>
            <consortium name="Pathogen Informatics"/>
            <person name="Doyle S."/>
        </authorList>
    </citation>
    <scope>NUCLEOTIDE SEQUENCE [LARGE SCALE GENOMIC DNA]</scope>
    <source>
        <strain evidence="12 13">NCTC11544</strain>
    </source>
</reference>
<dbReference type="Proteomes" id="UP000255529">
    <property type="component" value="Unassembled WGS sequence"/>
</dbReference>
<dbReference type="GO" id="GO:0000257">
    <property type="term" value="F:nitrilase activity"/>
    <property type="evidence" value="ECO:0007669"/>
    <property type="project" value="UniProtKB-ARBA"/>
</dbReference>
<dbReference type="GO" id="GO:0008795">
    <property type="term" value="F:NAD+ synthase activity"/>
    <property type="evidence" value="ECO:0007669"/>
    <property type="project" value="UniProtKB-UniRule"/>
</dbReference>
<dbReference type="AlphaFoldDB" id="A0A380A7V1"/>
<dbReference type="GO" id="GO:0004359">
    <property type="term" value="F:glutaminase activity"/>
    <property type="evidence" value="ECO:0007669"/>
    <property type="project" value="InterPro"/>
</dbReference>
<evidence type="ECO:0000313" key="13">
    <source>
        <dbReference type="Proteomes" id="UP000255529"/>
    </source>
</evidence>
<keyword evidence="4 7" id="KW-0547">Nucleotide-binding</keyword>
<dbReference type="PIRSF" id="PIRSF006630">
    <property type="entry name" value="NADS_GAT"/>
    <property type="match status" value="1"/>
</dbReference>
<feature type="binding site" evidence="7">
    <location>
        <position position="118"/>
    </location>
    <ligand>
        <name>L-glutamine</name>
        <dbReference type="ChEBI" id="CHEBI:58359"/>
    </ligand>
</feature>
<feature type="binding site" evidence="7">
    <location>
        <position position="398"/>
    </location>
    <ligand>
        <name>deamido-NAD(+)</name>
        <dbReference type="ChEBI" id="CHEBI:58437"/>
        <note>ligand shared between two neighboring subunits</note>
    </ligand>
</feature>
<feature type="binding site" evidence="7">
    <location>
        <begin position="286"/>
        <end position="293"/>
    </location>
    <ligand>
        <name>ATP</name>
        <dbReference type="ChEBI" id="CHEBI:30616"/>
    </ligand>
</feature>
<dbReference type="CDD" id="cd00553">
    <property type="entry name" value="NAD_synthase"/>
    <property type="match status" value="1"/>
</dbReference>
<dbReference type="SUPFAM" id="SSF56317">
    <property type="entry name" value="Carbon-nitrogen hydrolase"/>
    <property type="match status" value="1"/>
</dbReference>
<dbReference type="GO" id="GO:0005524">
    <property type="term" value="F:ATP binding"/>
    <property type="evidence" value="ECO:0007669"/>
    <property type="project" value="UniProtKB-UniRule"/>
</dbReference>
<feature type="active site" description="Proton acceptor; for glutaminase activity" evidence="7">
    <location>
        <position position="45"/>
    </location>
</feature>
<accession>A0A380A7V1</accession>
<dbReference type="PROSITE" id="PS50263">
    <property type="entry name" value="CN_HYDROLASE"/>
    <property type="match status" value="1"/>
</dbReference>
<dbReference type="InterPro" id="IPR036526">
    <property type="entry name" value="C-N_Hydrolase_sf"/>
</dbReference>
<evidence type="ECO:0000256" key="4">
    <source>
        <dbReference type="ARBA" id="ARBA00022741"/>
    </source>
</evidence>
<evidence type="ECO:0000256" key="6">
    <source>
        <dbReference type="ARBA" id="ARBA00023027"/>
    </source>
</evidence>
<feature type="binding site" evidence="7">
    <location>
        <position position="393"/>
    </location>
    <ligand>
        <name>ATP</name>
        <dbReference type="ChEBI" id="CHEBI:30616"/>
    </ligand>
</feature>
<comment type="function">
    <text evidence="7">Catalyzes the ATP-dependent amidation of deamido-NAD to form NAD. Uses L-glutamine as a nitrogen source.</text>
</comment>
<dbReference type="Pfam" id="PF00795">
    <property type="entry name" value="CN_hydrolase"/>
    <property type="match status" value="1"/>
</dbReference>
<dbReference type="InterPro" id="IPR000132">
    <property type="entry name" value="Nitrilase/CN_hydratase_CS"/>
</dbReference>
<protein>
    <recommendedName>
        <fullName evidence="7 8">Glutamine-dependent NAD(+) synthetase</fullName>
        <ecNumber evidence="7 8">6.3.5.1</ecNumber>
    </recommendedName>
    <alternativeName>
        <fullName evidence="7 8">NAD(+) synthase [glutamine-hydrolyzing]</fullName>
    </alternativeName>
</protein>
<feature type="domain" description="CN hydrolase" evidence="11">
    <location>
        <begin position="5"/>
        <end position="247"/>
    </location>
</feature>
<dbReference type="InterPro" id="IPR003694">
    <property type="entry name" value="NAD_synthase"/>
</dbReference>
<dbReference type="GO" id="GO:0009435">
    <property type="term" value="P:NAD+ biosynthetic process"/>
    <property type="evidence" value="ECO:0007669"/>
    <property type="project" value="UniProtKB-UniRule"/>
</dbReference>
<evidence type="ECO:0000256" key="5">
    <source>
        <dbReference type="ARBA" id="ARBA00022840"/>
    </source>
</evidence>
<dbReference type="RefSeq" id="WP_115184009.1">
    <property type="nucleotide sequence ID" value="NZ_CAMKUF010000003.1"/>
</dbReference>
<sequence>MSRSLSIALAQLNLLVGDIEGNTERMLQTVQEQQKAGADLVMFTELALSGYPPEDLLYRNDFYQRCDAQLQRLQQASAEVAILVGHPWREDDKLYNALSLFSEGQLLARYFKQQLPNYGVFDEKRYFQAGSETCVVELKGYQLGLLICEDLWFPGPVDAAKAAGAEMILSINASPYNREKPYIRKTLMAGHCQRTHLPLVYLNQIGGQDELIFDGCSKVFDAAGNMTHRLTAFAEQVTLLELNELEVVPMTAPAAELPQLAQVYEALVLAVRDYVTKNGFKGAVLGLSGGIDSALTLAIAVDALGKDKVQALMMPFRYTADISIADAKEEAEILGIEFDIVSIEPMFDAFMGQLTPMFAGTERDTTEENLQARCRGVVLMALSNKRRSIVLTTGNKSEMAVGYATLYGDMAGGFDVLKDVPKTLVFKLSEYRNTVSYVIPQRVIDRPPSAELAPDQLDQDSLPPYDILDAILEGYVERDKSVADLVAEGFDEAIVRKVIRLVDINEYKRRQAAVGPRITARNFGKDRRYPITSGFGRKNW</sequence>
<comment type="similarity">
    <text evidence="10">Belongs to the NAD synthetase family.</text>
</comment>
<feature type="active site" description="Nucleophile; for glutaminase activity" evidence="7">
    <location>
        <position position="148"/>
    </location>
</feature>
<comment type="similarity">
    <text evidence="2 7 8">In the C-terminal section; belongs to the NAD synthetase family.</text>
</comment>
<dbReference type="GO" id="GO:0005737">
    <property type="term" value="C:cytoplasm"/>
    <property type="evidence" value="ECO:0007669"/>
    <property type="project" value="InterPro"/>
</dbReference>
<evidence type="ECO:0000256" key="3">
    <source>
        <dbReference type="ARBA" id="ARBA00022598"/>
    </source>
</evidence>
<keyword evidence="5 7" id="KW-0067">ATP-binding</keyword>
<feature type="binding site" evidence="7">
    <location>
        <position position="369"/>
    </location>
    <ligand>
        <name>deamido-NAD(+)</name>
        <dbReference type="ChEBI" id="CHEBI:58437"/>
        <note>ligand shared between two neighboring subunits</note>
    </ligand>
</feature>
<dbReference type="Gene3D" id="3.60.110.10">
    <property type="entry name" value="Carbon-nitrogen hydrolase"/>
    <property type="match status" value="1"/>
</dbReference>
<dbReference type="NCBIfam" id="NF010588">
    <property type="entry name" value="PRK13981.1"/>
    <property type="match status" value="1"/>
</dbReference>
<comment type="pathway">
    <text evidence="1 7 8">Cofactor biosynthesis; NAD(+) biosynthesis; NAD(+) from deamido-NAD(+) (L-Gln route): step 1/1.</text>
</comment>
<dbReference type="UniPathway" id="UPA00253">
    <property type="reaction ID" value="UER00334"/>
</dbReference>
<dbReference type="SUPFAM" id="SSF52402">
    <property type="entry name" value="Adenine nucleotide alpha hydrolases-like"/>
    <property type="match status" value="1"/>
</dbReference>
<feature type="binding site" evidence="7">
    <location>
        <position position="174"/>
    </location>
    <ligand>
        <name>L-glutamine</name>
        <dbReference type="ChEBI" id="CHEBI:58359"/>
    </ligand>
</feature>
<dbReference type="FunFam" id="3.40.50.620:FF:000106">
    <property type="entry name" value="Glutamine-dependent NAD(+) synthetase"/>
    <property type="match status" value="1"/>
</dbReference>
<dbReference type="InterPro" id="IPR022310">
    <property type="entry name" value="NAD/GMP_synthase"/>
</dbReference>
<dbReference type="PANTHER" id="PTHR23090">
    <property type="entry name" value="NH 3 /GLUTAMINE-DEPENDENT NAD + SYNTHETASE"/>
    <property type="match status" value="1"/>
</dbReference>
<dbReference type="Gene3D" id="3.40.50.620">
    <property type="entry name" value="HUPs"/>
    <property type="match status" value="1"/>
</dbReference>
<evidence type="ECO:0000256" key="10">
    <source>
        <dbReference type="RuleBase" id="RU003811"/>
    </source>
</evidence>
<evidence type="ECO:0000256" key="1">
    <source>
        <dbReference type="ARBA" id="ARBA00005188"/>
    </source>
</evidence>
<evidence type="ECO:0000256" key="9">
    <source>
        <dbReference type="PROSITE-ProRule" id="PRU10139"/>
    </source>
</evidence>
<feature type="active site" description="For glutaminase activity" evidence="7">
    <location>
        <position position="112"/>
    </location>
</feature>
<dbReference type="InterPro" id="IPR003010">
    <property type="entry name" value="C-N_Hydrolase"/>
</dbReference>
<evidence type="ECO:0000256" key="2">
    <source>
        <dbReference type="ARBA" id="ARBA00007145"/>
    </source>
</evidence>
<name>A0A380A7V1_9GAMM</name>
<dbReference type="EMBL" id="UGYN01000002">
    <property type="protein sequence ID" value="SUI75871.1"/>
    <property type="molecule type" value="Genomic_DNA"/>
</dbReference>
<proteinExistence type="inferred from homology"/>
<dbReference type="EC" id="6.3.5.1" evidence="7 8"/>
<evidence type="ECO:0000256" key="7">
    <source>
        <dbReference type="HAMAP-Rule" id="MF_02090"/>
    </source>
</evidence>
<keyword evidence="6 7" id="KW-0520">NAD</keyword>
<keyword evidence="3 7" id="KW-0436">Ligase</keyword>
<dbReference type="Pfam" id="PF02540">
    <property type="entry name" value="NAD_synthase"/>
    <property type="match status" value="1"/>
</dbReference>
<dbReference type="PROSITE" id="PS00920">
    <property type="entry name" value="NITRIL_CHT_1"/>
    <property type="match status" value="1"/>
</dbReference>
<gene>
    <name evidence="7 12" type="primary">nadE</name>
    <name evidence="12" type="ORF">NCTC11544_03698</name>
</gene>
<dbReference type="PANTHER" id="PTHR23090:SF9">
    <property type="entry name" value="GLUTAMINE-DEPENDENT NAD(+) SYNTHETASE"/>
    <property type="match status" value="1"/>
</dbReference>
<dbReference type="HAMAP" id="MF_02090">
    <property type="entry name" value="NadE_glutamine_dep"/>
    <property type="match status" value="1"/>
</dbReference>
<dbReference type="NCBIfam" id="TIGR00552">
    <property type="entry name" value="nadE"/>
    <property type="match status" value="1"/>
</dbReference>
<dbReference type="InterPro" id="IPR014445">
    <property type="entry name" value="Gln-dep_NAD_synthase"/>
</dbReference>
<evidence type="ECO:0000256" key="8">
    <source>
        <dbReference type="PIRNR" id="PIRNR006630"/>
    </source>
</evidence>
<evidence type="ECO:0000259" key="11">
    <source>
        <dbReference type="PROSITE" id="PS50263"/>
    </source>
</evidence>